<dbReference type="AlphaFoldDB" id="A0A8H6Y5B5"/>
<evidence type="ECO:0000256" key="1">
    <source>
        <dbReference type="SAM" id="MobiDB-lite"/>
    </source>
</evidence>
<keyword evidence="2" id="KW-0472">Membrane</keyword>
<organism evidence="4 5">
    <name type="scientific">Mycena venus</name>
    <dbReference type="NCBI Taxonomy" id="2733690"/>
    <lineage>
        <taxon>Eukaryota</taxon>
        <taxon>Fungi</taxon>
        <taxon>Dikarya</taxon>
        <taxon>Basidiomycota</taxon>
        <taxon>Agaricomycotina</taxon>
        <taxon>Agaricomycetes</taxon>
        <taxon>Agaricomycetidae</taxon>
        <taxon>Agaricales</taxon>
        <taxon>Marasmiineae</taxon>
        <taxon>Mycenaceae</taxon>
        <taxon>Mycena</taxon>
    </lineage>
</organism>
<reference evidence="4" key="1">
    <citation type="submission" date="2020-05" db="EMBL/GenBank/DDBJ databases">
        <title>Mycena genomes resolve the evolution of fungal bioluminescence.</title>
        <authorList>
            <person name="Tsai I.J."/>
        </authorList>
    </citation>
    <scope>NUCLEOTIDE SEQUENCE</scope>
    <source>
        <strain evidence="4">CCC161011</strain>
    </source>
</reference>
<feature type="region of interest" description="Disordered" evidence="1">
    <location>
        <begin position="216"/>
        <end position="243"/>
    </location>
</feature>
<keyword evidence="2" id="KW-1133">Transmembrane helix</keyword>
<feature type="transmembrane region" description="Helical" evidence="2">
    <location>
        <begin position="164"/>
        <end position="188"/>
    </location>
</feature>
<keyword evidence="2" id="KW-0812">Transmembrane</keyword>
<feature type="signal peptide" evidence="3">
    <location>
        <begin position="1"/>
        <end position="22"/>
    </location>
</feature>
<dbReference type="OrthoDB" id="3060433at2759"/>
<name>A0A8H6Y5B5_9AGAR</name>
<sequence>MQRSFMIIVLQLLFGGFASVRATQQNLTIDDTSPDVVYSAPTFQCNANTTTCPDGLTEGLFNESVTLTTGSIKIPFTGIGFHLSFYLLGECSITLNGKQSEFVNVSLADILAHAGDGPKPEGSYITDLANGPHTLVFVPVTNRTIIGFDHLTYTAILSDKKSHVGAIVGGVIGGVVLTIGVLFAGLFARRRRLILRRNQRKSAVLRGLSTASTQPNYKVGADADARPDYKTGAGDGHGATPPM</sequence>
<dbReference type="EMBL" id="JACAZI010000009">
    <property type="protein sequence ID" value="KAF7351950.1"/>
    <property type="molecule type" value="Genomic_DNA"/>
</dbReference>
<keyword evidence="3" id="KW-0732">Signal</keyword>
<evidence type="ECO:0000256" key="3">
    <source>
        <dbReference type="SAM" id="SignalP"/>
    </source>
</evidence>
<evidence type="ECO:0000256" key="2">
    <source>
        <dbReference type="SAM" id="Phobius"/>
    </source>
</evidence>
<comment type="caution">
    <text evidence="4">The sequence shown here is derived from an EMBL/GenBank/DDBJ whole genome shotgun (WGS) entry which is preliminary data.</text>
</comment>
<keyword evidence="5" id="KW-1185">Reference proteome</keyword>
<dbReference type="Proteomes" id="UP000620124">
    <property type="component" value="Unassembled WGS sequence"/>
</dbReference>
<feature type="chain" id="PRO_5034385409" evidence="3">
    <location>
        <begin position="23"/>
        <end position="243"/>
    </location>
</feature>
<evidence type="ECO:0000313" key="5">
    <source>
        <dbReference type="Proteomes" id="UP000620124"/>
    </source>
</evidence>
<protein>
    <submittedName>
        <fullName evidence="4">Uncharacterized protein</fullName>
    </submittedName>
</protein>
<evidence type="ECO:0000313" key="4">
    <source>
        <dbReference type="EMBL" id="KAF7351950.1"/>
    </source>
</evidence>
<gene>
    <name evidence="4" type="ORF">MVEN_01157000</name>
</gene>
<proteinExistence type="predicted"/>
<accession>A0A8H6Y5B5</accession>